<organism evidence="9 10">
    <name type="scientific">Dendrobium catenatum</name>
    <dbReference type="NCBI Taxonomy" id="906689"/>
    <lineage>
        <taxon>Eukaryota</taxon>
        <taxon>Viridiplantae</taxon>
        <taxon>Streptophyta</taxon>
        <taxon>Embryophyta</taxon>
        <taxon>Tracheophyta</taxon>
        <taxon>Spermatophyta</taxon>
        <taxon>Magnoliopsida</taxon>
        <taxon>Liliopsida</taxon>
        <taxon>Asparagales</taxon>
        <taxon>Orchidaceae</taxon>
        <taxon>Epidendroideae</taxon>
        <taxon>Malaxideae</taxon>
        <taxon>Dendrobiinae</taxon>
        <taxon>Dendrobium</taxon>
    </lineage>
</organism>
<feature type="region of interest" description="Disordered" evidence="6">
    <location>
        <begin position="457"/>
        <end position="492"/>
    </location>
</feature>
<evidence type="ECO:0000256" key="7">
    <source>
        <dbReference type="SAM" id="Phobius"/>
    </source>
</evidence>
<keyword evidence="7" id="KW-1133">Transmembrane helix</keyword>
<keyword evidence="5" id="KW-0479">Metal-binding</keyword>
<dbReference type="CDD" id="cd16461">
    <property type="entry name" value="RING-H2_EL5-like"/>
    <property type="match status" value="1"/>
</dbReference>
<comment type="function">
    <text evidence="4">Plays a continuous role in plant development probably in the structural organization of compartments.</text>
</comment>
<reference evidence="9 10" key="2">
    <citation type="journal article" date="2017" name="Nature">
        <title>The Apostasia genome and the evolution of orchids.</title>
        <authorList>
            <person name="Zhang G.Q."/>
            <person name="Liu K.W."/>
            <person name="Li Z."/>
            <person name="Lohaus R."/>
            <person name="Hsiao Y.Y."/>
            <person name="Niu S.C."/>
            <person name="Wang J.Y."/>
            <person name="Lin Y.C."/>
            <person name="Xu Q."/>
            <person name="Chen L.J."/>
            <person name="Yoshida K."/>
            <person name="Fujiwara S."/>
            <person name="Wang Z.W."/>
            <person name="Zhang Y.Q."/>
            <person name="Mitsuda N."/>
            <person name="Wang M."/>
            <person name="Liu G.H."/>
            <person name="Pecoraro L."/>
            <person name="Huang H.X."/>
            <person name="Xiao X.J."/>
            <person name="Lin M."/>
            <person name="Wu X.Y."/>
            <person name="Wu W.L."/>
            <person name="Chen Y.Y."/>
            <person name="Chang S.B."/>
            <person name="Sakamoto S."/>
            <person name="Ohme-Takagi M."/>
            <person name="Yagi M."/>
            <person name="Zeng S.J."/>
            <person name="Shen C.Y."/>
            <person name="Yeh C.M."/>
            <person name="Luo Y.B."/>
            <person name="Tsai W.C."/>
            <person name="Van de Peer Y."/>
            <person name="Liu Z.J."/>
        </authorList>
    </citation>
    <scope>NUCLEOTIDE SEQUENCE [LARGE SCALE GENOMIC DNA]</scope>
    <source>
        <tissue evidence="9">The whole plant</tissue>
    </source>
</reference>
<dbReference type="FunFam" id="2.60.260.20:FF:000150">
    <property type="entry name" value="Chaperone protein dnaJ 3"/>
    <property type="match status" value="1"/>
</dbReference>
<gene>
    <name evidence="9" type="primary">DNAJ1</name>
    <name evidence="9" type="ORF">MA16_Dca008245</name>
</gene>
<keyword evidence="3" id="KW-0449">Lipoprotein</keyword>
<dbReference type="GO" id="GO:0006457">
    <property type="term" value="P:protein folding"/>
    <property type="evidence" value="ECO:0007669"/>
    <property type="project" value="InterPro"/>
</dbReference>
<dbReference type="PANTHER" id="PTHR43888">
    <property type="entry name" value="DNAJ-LIKE-2, ISOFORM A-RELATED"/>
    <property type="match status" value="1"/>
</dbReference>
<dbReference type="PROSITE" id="PS50089">
    <property type="entry name" value="ZF_RING_2"/>
    <property type="match status" value="1"/>
</dbReference>
<evidence type="ECO:0000256" key="4">
    <source>
        <dbReference type="ARBA" id="ARBA00037547"/>
    </source>
</evidence>
<dbReference type="SUPFAM" id="SSF57850">
    <property type="entry name" value="RING/U-box"/>
    <property type="match status" value="1"/>
</dbReference>
<dbReference type="InterPro" id="IPR013083">
    <property type="entry name" value="Znf_RING/FYVE/PHD"/>
</dbReference>
<keyword evidence="3" id="KW-0636">Prenylation</keyword>
<evidence type="ECO:0000313" key="9">
    <source>
        <dbReference type="EMBL" id="PKU83558.1"/>
    </source>
</evidence>
<keyword evidence="5" id="KW-0862">Zinc</keyword>
<evidence type="ECO:0000256" key="6">
    <source>
        <dbReference type="SAM" id="MobiDB-lite"/>
    </source>
</evidence>
<keyword evidence="10" id="KW-1185">Reference proteome</keyword>
<reference evidence="9 10" key="1">
    <citation type="journal article" date="2016" name="Sci. Rep.">
        <title>The Dendrobium catenatum Lindl. genome sequence provides insights into polysaccharide synthase, floral development and adaptive evolution.</title>
        <authorList>
            <person name="Zhang G.Q."/>
            <person name="Xu Q."/>
            <person name="Bian C."/>
            <person name="Tsai W.C."/>
            <person name="Yeh C.M."/>
            <person name="Liu K.W."/>
            <person name="Yoshida K."/>
            <person name="Zhang L.S."/>
            <person name="Chang S.B."/>
            <person name="Chen F."/>
            <person name="Shi Y."/>
            <person name="Su Y.Y."/>
            <person name="Zhang Y.Q."/>
            <person name="Chen L.J."/>
            <person name="Yin Y."/>
            <person name="Lin M."/>
            <person name="Huang H."/>
            <person name="Deng H."/>
            <person name="Wang Z.W."/>
            <person name="Zhu S.L."/>
            <person name="Zhao X."/>
            <person name="Deng C."/>
            <person name="Niu S.C."/>
            <person name="Huang J."/>
            <person name="Wang M."/>
            <person name="Liu G.H."/>
            <person name="Yang H.J."/>
            <person name="Xiao X.J."/>
            <person name="Hsiao Y.Y."/>
            <person name="Wu W.L."/>
            <person name="Chen Y.Y."/>
            <person name="Mitsuda N."/>
            <person name="Ohme-Takagi M."/>
            <person name="Luo Y.B."/>
            <person name="Van de Peer Y."/>
            <person name="Liu Z.J."/>
        </authorList>
    </citation>
    <scope>NUCLEOTIDE SEQUENCE [LARGE SCALE GENOMIC DNA]</scope>
    <source>
        <tissue evidence="9">The whole plant</tissue>
    </source>
</reference>
<dbReference type="InterPro" id="IPR001841">
    <property type="entry name" value="Znf_RING"/>
</dbReference>
<evidence type="ECO:0000256" key="3">
    <source>
        <dbReference type="ARBA" id="ARBA00023289"/>
    </source>
</evidence>
<dbReference type="EMBL" id="KZ502094">
    <property type="protein sequence ID" value="PKU83558.1"/>
    <property type="molecule type" value="Genomic_DNA"/>
</dbReference>
<dbReference type="AlphaFoldDB" id="A0A2I0X6K3"/>
<dbReference type="Proteomes" id="UP000233837">
    <property type="component" value="Unassembled WGS sequence"/>
</dbReference>
<keyword evidence="2" id="KW-0143">Chaperone</keyword>
<dbReference type="GO" id="GO:0051082">
    <property type="term" value="F:unfolded protein binding"/>
    <property type="evidence" value="ECO:0007669"/>
    <property type="project" value="InterPro"/>
</dbReference>
<dbReference type="STRING" id="906689.A0A2I0X6K3"/>
<name>A0A2I0X6K3_9ASPA</name>
<evidence type="ECO:0000256" key="5">
    <source>
        <dbReference type="PROSITE-ProRule" id="PRU00175"/>
    </source>
</evidence>
<proteinExistence type="predicted"/>
<dbReference type="Gene3D" id="3.30.40.10">
    <property type="entry name" value="Zinc/RING finger domain, C3HC4 (zinc finger)"/>
    <property type="match status" value="1"/>
</dbReference>
<dbReference type="GO" id="GO:0030544">
    <property type="term" value="F:Hsp70 protein binding"/>
    <property type="evidence" value="ECO:0007669"/>
    <property type="project" value="InterPro"/>
</dbReference>
<evidence type="ECO:0000256" key="1">
    <source>
        <dbReference type="ARBA" id="ARBA00022481"/>
    </source>
</evidence>
<dbReference type="InterPro" id="IPR008971">
    <property type="entry name" value="HSP40/DnaJ_pept-bd"/>
</dbReference>
<keyword evidence="7" id="KW-0472">Membrane</keyword>
<feature type="transmembrane region" description="Helical" evidence="7">
    <location>
        <begin position="12"/>
        <end position="35"/>
    </location>
</feature>
<evidence type="ECO:0000259" key="8">
    <source>
        <dbReference type="PROSITE" id="PS50089"/>
    </source>
</evidence>
<dbReference type="Pfam" id="PF13639">
    <property type="entry name" value="zf-RING_2"/>
    <property type="match status" value="1"/>
</dbReference>
<feature type="domain" description="RING-type" evidence="8">
    <location>
        <begin position="89"/>
        <end position="131"/>
    </location>
</feature>
<keyword evidence="5" id="KW-0863">Zinc-finger</keyword>
<dbReference type="Gene3D" id="2.60.260.20">
    <property type="entry name" value="Urease metallochaperone UreE, N-terminal domain"/>
    <property type="match status" value="2"/>
</dbReference>
<dbReference type="SMART" id="SM00184">
    <property type="entry name" value="RING"/>
    <property type="match status" value="1"/>
</dbReference>
<evidence type="ECO:0000313" key="10">
    <source>
        <dbReference type="Proteomes" id="UP000233837"/>
    </source>
</evidence>
<keyword evidence="7" id="KW-0812">Transmembrane</keyword>
<keyword evidence="1" id="KW-0488">Methylation</keyword>
<dbReference type="InterPro" id="IPR044713">
    <property type="entry name" value="DNJA1/2-like"/>
</dbReference>
<dbReference type="SUPFAM" id="SSF49493">
    <property type="entry name" value="HSP40/DnaJ peptide-binding domain"/>
    <property type="match status" value="1"/>
</dbReference>
<sequence length="492" mass="55195">MWKSDGFHGFGYGMAVAMGIFLLITAVTLIIYYFLRWRNIRADEHQSDAVVEAELADVEQGIDETTLKSFPKVIYGEDEVGSTANDPFCSICLLDYTDAQILRLLPDCRHIFHAACVDEWLQQHPTCPICRCTPLTYFDVRCDEVNLSQKELWPDVSRATYFASAYPPCLGVFLPLPPFLMDLNLNNSSTLSNASILHPHPTLMALSWANNISAPNATSDSFPISFVPPSHKLSFSIEELLEGTSLWSLSLVGYWIGKCPYYKCLLAAMNKVPSDDEVLEQPVIALDGPAATYRGSSRGRRQKRGEDVIHPLKVSLEELYNGTSKKLSLSRNVLCSKCKGKGSKSGASMKCSGCEDALCGFRFVLTHLDGRQLLIKSNPGEVVKPDQFKAINDEGMPMYQRPFMKGKLYIHFNVEFPDSLNPDQCKALEAILPARTRTQLTDMELDECEETTLHDVNMEEEMRRKQQTQAQEAYDEDEDMHGGAQRVQCAQQ</sequence>
<dbReference type="GO" id="GO:0008270">
    <property type="term" value="F:zinc ion binding"/>
    <property type="evidence" value="ECO:0007669"/>
    <property type="project" value="UniProtKB-KW"/>
</dbReference>
<accession>A0A2I0X6K3</accession>
<evidence type="ECO:0000256" key="2">
    <source>
        <dbReference type="ARBA" id="ARBA00023186"/>
    </source>
</evidence>
<protein>
    <submittedName>
        <fullName evidence="9">DnaJ protein like</fullName>
    </submittedName>
</protein>